<gene>
    <name evidence="2" type="ORF">ACFOFO_01320</name>
</gene>
<evidence type="ECO:0000313" key="2">
    <source>
        <dbReference type="EMBL" id="MFC3106612.1"/>
    </source>
</evidence>
<accession>A0ABV7EV20</accession>
<organism evidence="2 3">
    <name type="scientific">Undibacterium arcticum</name>
    <dbReference type="NCBI Taxonomy" id="1762892"/>
    <lineage>
        <taxon>Bacteria</taxon>
        <taxon>Pseudomonadati</taxon>
        <taxon>Pseudomonadota</taxon>
        <taxon>Betaproteobacteria</taxon>
        <taxon>Burkholderiales</taxon>
        <taxon>Oxalobacteraceae</taxon>
        <taxon>Undibacterium</taxon>
    </lineage>
</organism>
<protein>
    <submittedName>
        <fullName evidence="2">Helix-turn-helix transcriptional regulator</fullName>
    </submittedName>
</protein>
<dbReference type="InterPro" id="IPR036388">
    <property type="entry name" value="WH-like_DNA-bd_sf"/>
</dbReference>
<keyword evidence="3" id="KW-1185">Reference proteome</keyword>
<dbReference type="InterPro" id="IPR016032">
    <property type="entry name" value="Sig_transdc_resp-reg_C-effctor"/>
</dbReference>
<evidence type="ECO:0000259" key="1">
    <source>
        <dbReference type="PROSITE" id="PS50112"/>
    </source>
</evidence>
<proteinExistence type="predicted"/>
<comment type="caution">
    <text evidence="2">The sequence shown here is derived from an EMBL/GenBank/DDBJ whole genome shotgun (WGS) entry which is preliminary data.</text>
</comment>
<dbReference type="SUPFAM" id="SSF46894">
    <property type="entry name" value="C-terminal effector domain of the bipartite response regulators"/>
    <property type="match status" value="1"/>
</dbReference>
<dbReference type="SMART" id="SM00421">
    <property type="entry name" value="HTH_LUXR"/>
    <property type="match status" value="1"/>
</dbReference>
<dbReference type="Gene3D" id="1.10.10.10">
    <property type="entry name" value="Winged helix-like DNA-binding domain superfamily/Winged helix DNA-binding domain"/>
    <property type="match status" value="1"/>
</dbReference>
<dbReference type="RefSeq" id="WP_390330619.1">
    <property type="nucleotide sequence ID" value="NZ_JBHRTP010000003.1"/>
</dbReference>
<dbReference type="Pfam" id="PF00196">
    <property type="entry name" value="GerE"/>
    <property type="match status" value="1"/>
</dbReference>
<dbReference type="InterPro" id="IPR000014">
    <property type="entry name" value="PAS"/>
</dbReference>
<sequence>MASSSLPLDEFSDLIGLIYEGPLEPVPWQQSLNLIRERLHANHVTLILRSSTPEDPGLYINSGNVSTEGFVSYATHYYTLDPFVGLPPDQVVTVHEILGEAGWLESPLYKEYLAQLDVFHIMGADIHTPDGVECRLRGCRPRHAKAFSEKDKAFCRSLLPHLKRAVILHTHLDRSESERKLYAGTVERLMVGTVILDENGKVLQTNLAADELLSTRDGLRIANNVLEATHQRDNRELQRLIKAALSGHTKPDLSVVDAMSVTRPSGKSNLGVVVRSVPMSEWSEGKHRAAAAVFVRDPESQAQAPQEVVRQMFSLTPAEAGLAIQLANGLSLDEAAEALNITRNTARAHLRSIFGKTGVTRQTELVRILLNSVAALAYQRT</sequence>
<name>A0ABV7EV20_9BURK</name>
<feature type="domain" description="PAS" evidence="1">
    <location>
        <begin position="178"/>
        <end position="248"/>
    </location>
</feature>
<evidence type="ECO:0000313" key="3">
    <source>
        <dbReference type="Proteomes" id="UP001595530"/>
    </source>
</evidence>
<dbReference type="PROSITE" id="PS50112">
    <property type="entry name" value="PAS"/>
    <property type="match status" value="1"/>
</dbReference>
<dbReference type="InterPro" id="IPR000792">
    <property type="entry name" value="Tscrpt_reg_LuxR_C"/>
</dbReference>
<dbReference type="Proteomes" id="UP001595530">
    <property type="component" value="Unassembled WGS sequence"/>
</dbReference>
<dbReference type="EMBL" id="JBHRTP010000003">
    <property type="protein sequence ID" value="MFC3106612.1"/>
    <property type="molecule type" value="Genomic_DNA"/>
</dbReference>
<reference evidence="3" key="1">
    <citation type="journal article" date="2019" name="Int. J. Syst. Evol. Microbiol.">
        <title>The Global Catalogue of Microorganisms (GCM) 10K type strain sequencing project: providing services to taxonomists for standard genome sequencing and annotation.</title>
        <authorList>
            <consortium name="The Broad Institute Genomics Platform"/>
            <consortium name="The Broad Institute Genome Sequencing Center for Infectious Disease"/>
            <person name="Wu L."/>
            <person name="Ma J."/>
        </authorList>
    </citation>
    <scope>NUCLEOTIDE SEQUENCE [LARGE SCALE GENOMIC DNA]</scope>
    <source>
        <strain evidence="3">KCTC 42986</strain>
    </source>
</reference>